<gene>
    <name evidence="2" type="ORF">SAMN05192553_102492</name>
</gene>
<reference evidence="3" key="1">
    <citation type="submission" date="2016-10" db="EMBL/GenBank/DDBJ databases">
        <authorList>
            <person name="Varghese N."/>
            <person name="Submissions S."/>
        </authorList>
    </citation>
    <scope>NUCLEOTIDE SEQUENCE [LARGE SCALE GENOMIC DNA]</scope>
    <source>
        <strain evidence="3">IBRC-M 10761</strain>
    </source>
</reference>
<dbReference type="Gene3D" id="2.60.120.560">
    <property type="entry name" value="Exo-inulinase, domain 1"/>
    <property type="match status" value="1"/>
</dbReference>
<dbReference type="Pfam" id="PF06439">
    <property type="entry name" value="3keto-disac_hyd"/>
    <property type="match status" value="1"/>
</dbReference>
<dbReference type="EMBL" id="FNZH01000002">
    <property type="protein sequence ID" value="SEJ12117.1"/>
    <property type="molecule type" value="Genomic_DNA"/>
</dbReference>
<dbReference type="STRING" id="1416801.SAMN05192553_102492"/>
<dbReference type="GO" id="GO:0016787">
    <property type="term" value="F:hydrolase activity"/>
    <property type="evidence" value="ECO:0007669"/>
    <property type="project" value="InterPro"/>
</dbReference>
<name>A0A1H6WDD7_9BACT</name>
<organism evidence="2 3">
    <name type="scientific">Cyclobacterium xiamenense</name>
    <dbReference type="NCBI Taxonomy" id="1297121"/>
    <lineage>
        <taxon>Bacteria</taxon>
        <taxon>Pseudomonadati</taxon>
        <taxon>Bacteroidota</taxon>
        <taxon>Cytophagia</taxon>
        <taxon>Cytophagales</taxon>
        <taxon>Cyclobacteriaceae</taxon>
        <taxon>Cyclobacterium</taxon>
    </lineage>
</organism>
<keyword evidence="3" id="KW-1185">Reference proteome</keyword>
<sequence>MFFRAGQYLPGLKIFTLNQHVMKQLTQLTYLAVCSALAFACGSGQQSDTETESVAEAIQVQDSNDGFVQIFDGTSLTGWDGDPTYWRVENGTIVGEITEETKLDRNHFIIWQGGQPADFEFKAEFKITEAGNSGVNYRSEPVEDLSHALRGYQADIDGKNNYTGQNYEERKRTTLAYIGQKTKINPQEKEGNLRANVERNAWLGLEVVEELGDREEMKKVVRSNDWNEIHIVAKGNRLQHYVNGTLMSDVTDEDPANRSMKGHLGMQVHVGPPMQVAYRNIYLKEL</sequence>
<evidence type="ECO:0000313" key="2">
    <source>
        <dbReference type="EMBL" id="SEJ12117.1"/>
    </source>
</evidence>
<proteinExistence type="predicted"/>
<accession>A0A1H6WDD7</accession>
<dbReference type="InterPro" id="IPR010496">
    <property type="entry name" value="AL/BT2_dom"/>
</dbReference>
<evidence type="ECO:0000259" key="1">
    <source>
        <dbReference type="Pfam" id="PF06439"/>
    </source>
</evidence>
<evidence type="ECO:0000313" key="3">
    <source>
        <dbReference type="Proteomes" id="UP000199403"/>
    </source>
</evidence>
<feature type="domain" description="3-keto-alpha-glucoside-1,2-lyase/3-keto-2-hydroxy-glucal hydratase" evidence="1">
    <location>
        <begin position="66"/>
        <end position="284"/>
    </location>
</feature>
<dbReference type="AlphaFoldDB" id="A0A1H6WDD7"/>
<protein>
    <recommendedName>
        <fullName evidence="1">3-keto-alpha-glucoside-1,2-lyase/3-keto-2-hydroxy-glucal hydratase domain-containing protein</fullName>
    </recommendedName>
</protein>
<dbReference type="Proteomes" id="UP000199403">
    <property type="component" value="Unassembled WGS sequence"/>
</dbReference>